<gene>
    <name evidence="5" type="ORF">CKY39_26645</name>
</gene>
<dbReference type="InterPro" id="IPR009057">
    <property type="entry name" value="Homeodomain-like_sf"/>
</dbReference>
<sequence length="282" mass="30870">MRQGMAMPLTSSHPPPRQSLFVERLSHQATMVANTRDHYATDAHVHDCDMLFVPIAGRFSVGDAQGEAQRLGPGHFVWFAAGSAHSTTTLTAGQSHVAVYVDPALWATALQAQGVVRPPQGMRAGSTALGALSQRMFESTRAGDSENYVLCGALVMEAARLSANPLSEGDVSPALWVAELLAATMLRDLAQPLSLDAFAQQHRLSRRQVERIFRAKHGISPLEFLQRQRIERAVYLLQTTRDSVLSIALQVGWESASYLSRMLEKTWAKTATQIRAAAPRQD</sequence>
<reference evidence="5 6" key="1">
    <citation type="submission" date="2017-09" db="EMBL/GenBank/DDBJ databases">
        <title>The diverse metabolic capabilities of V. boronicumulans make it an excellent choice for continued studies on novel biodegradation.</title>
        <authorList>
            <person name="Sun S."/>
        </authorList>
    </citation>
    <scope>NUCLEOTIDE SEQUENCE [LARGE SCALE GENOMIC DNA]</scope>
    <source>
        <strain evidence="5 6">J1</strain>
    </source>
</reference>
<dbReference type="SUPFAM" id="SSF46689">
    <property type="entry name" value="Homeodomain-like"/>
    <property type="match status" value="2"/>
</dbReference>
<dbReference type="PANTHER" id="PTHR46796">
    <property type="entry name" value="HTH-TYPE TRANSCRIPTIONAL ACTIVATOR RHAS-RELATED"/>
    <property type="match status" value="1"/>
</dbReference>
<name>A0A250DVE3_9BURK</name>
<keyword evidence="3" id="KW-0804">Transcription</keyword>
<organism evidence="5 6">
    <name type="scientific">Variovorax boronicumulans</name>
    <dbReference type="NCBI Taxonomy" id="436515"/>
    <lineage>
        <taxon>Bacteria</taxon>
        <taxon>Pseudomonadati</taxon>
        <taxon>Pseudomonadota</taxon>
        <taxon>Betaproteobacteria</taxon>
        <taxon>Burkholderiales</taxon>
        <taxon>Comamonadaceae</taxon>
        <taxon>Variovorax</taxon>
    </lineage>
</organism>
<dbReference type="InterPro" id="IPR050204">
    <property type="entry name" value="AraC_XylS_family_regulators"/>
</dbReference>
<dbReference type="PROSITE" id="PS01124">
    <property type="entry name" value="HTH_ARAC_FAMILY_2"/>
    <property type="match status" value="1"/>
</dbReference>
<keyword evidence="2" id="KW-0238">DNA-binding</keyword>
<dbReference type="EMBL" id="CP023284">
    <property type="protein sequence ID" value="ATA57923.1"/>
    <property type="molecule type" value="Genomic_DNA"/>
</dbReference>
<evidence type="ECO:0000259" key="4">
    <source>
        <dbReference type="PROSITE" id="PS01124"/>
    </source>
</evidence>
<dbReference type="GO" id="GO:0043565">
    <property type="term" value="F:sequence-specific DNA binding"/>
    <property type="evidence" value="ECO:0007669"/>
    <property type="project" value="InterPro"/>
</dbReference>
<evidence type="ECO:0000313" key="6">
    <source>
        <dbReference type="Proteomes" id="UP000217154"/>
    </source>
</evidence>
<dbReference type="SMART" id="SM00342">
    <property type="entry name" value="HTH_ARAC"/>
    <property type="match status" value="1"/>
</dbReference>
<evidence type="ECO:0000256" key="2">
    <source>
        <dbReference type="ARBA" id="ARBA00023125"/>
    </source>
</evidence>
<dbReference type="Gene3D" id="2.60.120.10">
    <property type="entry name" value="Jelly Rolls"/>
    <property type="match status" value="1"/>
</dbReference>
<dbReference type="AlphaFoldDB" id="A0A250DVE3"/>
<dbReference type="Pfam" id="PF12833">
    <property type="entry name" value="HTH_18"/>
    <property type="match status" value="1"/>
</dbReference>
<dbReference type="KEGG" id="vbo:CKY39_26645"/>
<evidence type="ECO:0000256" key="1">
    <source>
        <dbReference type="ARBA" id="ARBA00023015"/>
    </source>
</evidence>
<dbReference type="SUPFAM" id="SSF51215">
    <property type="entry name" value="Regulatory protein AraC"/>
    <property type="match status" value="1"/>
</dbReference>
<keyword evidence="1" id="KW-0805">Transcription regulation</keyword>
<feature type="domain" description="HTH araC/xylS-type" evidence="4">
    <location>
        <begin position="179"/>
        <end position="277"/>
    </location>
</feature>
<dbReference type="Proteomes" id="UP000217154">
    <property type="component" value="Chromosome"/>
</dbReference>
<dbReference type="GO" id="GO:0003700">
    <property type="term" value="F:DNA-binding transcription factor activity"/>
    <property type="evidence" value="ECO:0007669"/>
    <property type="project" value="InterPro"/>
</dbReference>
<dbReference type="InterPro" id="IPR014710">
    <property type="entry name" value="RmlC-like_jellyroll"/>
</dbReference>
<dbReference type="Gene3D" id="1.10.10.60">
    <property type="entry name" value="Homeodomain-like"/>
    <property type="match status" value="1"/>
</dbReference>
<protein>
    <recommendedName>
        <fullName evidence="4">HTH araC/xylS-type domain-containing protein</fullName>
    </recommendedName>
</protein>
<dbReference type="InterPro" id="IPR018060">
    <property type="entry name" value="HTH_AraC"/>
</dbReference>
<evidence type="ECO:0000256" key="3">
    <source>
        <dbReference type="ARBA" id="ARBA00023163"/>
    </source>
</evidence>
<proteinExistence type="predicted"/>
<accession>A0A250DVE3</accession>
<evidence type="ECO:0000313" key="5">
    <source>
        <dbReference type="EMBL" id="ATA57923.1"/>
    </source>
</evidence>
<dbReference type="InterPro" id="IPR037923">
    <property type="entry name" value="HTH-like"/>
</dbReference>